<dbReference type="Gene3D" id="2.60.120.10">
    <property type="entry name" value="Jelly Rolls"/>
    <property type="match status" value="1"/>
</dbReference>
<dbReference type="InterPro" id="IPR018062">
    <property type="entry name" value="HTH_AraC-typ_CS"/>
</dbReference>
<sequence length="283" mass="32517">MTIEAFSYGSTNRLYVEYVKRSDPYAMTLDHFHSYYEVYYLISGSRIYFVKDRTYRVEQGDLVFIDKSVVHKTLQGAAPEHERMVVHFTDAWLNELAGSDAALLLEPFRQESPVIRLPRSDLRSVDAVVRRLLGEIRLKPAGYGLVPPGAVTELLLSTARCLQENAHIGLDGDTSPKHAKIFEVVRYLNEHYDETVKLGEIASRFYISPYHLSRAFREVTGFTFSDYLQLTRVKEAQRQLVETDLPIAEIAVSCGFDNFSHFGKTFKKITRQSPRDYRKGARF</sequence>
<dbReference type="InterPro" id="IPR014710">
    <property type="entry name" value="RmlC-like_jellyroll"/>
</dbReference>
<organism evidence="5 6">
    <name type="scientific">Cohnella thailandensis</name>
    <dbReference type="NCBI Taxonomy" id="557557"/>
    <lineage>
        <taxon>Bacteria</taxon>
        <taxon>Bacillati</taxon>
        <taxon>Bacillota</taxon>
        <taxon>Bacilli</taxon>
        <taxon>Bacillales</taxon>
        <taxon>Paenibacillaceae</taxon>
        <taxon>Cohnella</taxon>
    </lineage>
</organism>
<dbReference type="EMBL" id="JACJVQ010000003">
    <property type="protein sequence ID" value="MBB6632980.1"/>
    <property type="molecule type" value="Genomic_DNA"/>
</dbReference>
<dbReference type="Pfam" id="PF02311">
    <property type="entry name" value="AraC_binding"/>
    <property type="match status" value="1"/>
</dbReference>
<dbReference type="PANTHER" id="PTHR43280:SF34">
    <property type="entry name" value="ARAC-FAMILY TRANSCRIPTIONAL REGULATOR"/>
    <property type="match status" value="1"/>
</dbReference>
<gene>
    <name evidence="5" type="ORF">H7B67_02500</name>
</gene>
<evidence type="ECO:0000256" key="3">
    <source>
        <dbReference type="ARBA" id="ARBA00023163"/>
    </source>
</evidence>
<keyword evidence="3" id="KW-0804">Transcription</keyword>
<dbReference type="InterPro" id="IPR003313">
    <property type="entry name" value="AraC-bd"/>
</dbReference>
<keyword evidence="2" id="KW-0238">DNA-binding</keyword>
<comment type="caution">
    <text evidence="5">The sequence shown here is derived from an EMBL/GenBank/DDBJ whole genome shotgun (WGS) entry which is preliminary data.</text>
</comment>
<dbReference type="Proteomes" id="UP000535838">
    <property type="component" value="Unassembled WGS sequence"/>
</dbReference>
<evidence type="ECO:0000313" key="5">
    <source>
        <dbReference type="EMBL" id="MBB6632980.1"/>
    </source>
</evidence>
<dbReference type="PRINTS" id="PR00032">
    <property type="entry name" value="HTHARAC"/>
</dbReference>
<evidence type="ECO:0000259" key="4">
    <source>
        <dbReference type="PROSITE" id="PS01124"/>
    </source>
</evidence>
<dbReference type="Pfam" id="PF12833">
    <property type="entry name" value="HTH_18"/>
    <property type="match status" value="1"/>
</dbReference>
<dbReference type="InterPro" id="IPR037923">
    <property type="entry name" value="HTH-like"/>
</dbReference>
<reference evidence="5 6" key="1">
    <citation type="submission" date="2020-08" db="EMBL/GenBank/DDBJ databases">
        <title>Cohnella phylogeny.</title>
        <authorList>
            <person name="Dunlap C."/>
        </authorList>
    </citation>
    <scope>NUCLEOTIDE SEQUENCE [LARGE SCALE GENOMIC DNA]</scope>
    <source>
        <strain evidence="5 6">DSM 25241</strain>
    </source>
</reference>
<dbReference type="SMART" id="SM00342">
    <property type="entry name" value="HTH_ARAC"/>
    <property type="match status" value="1"/>
</dbReference>
<dbReference type="Gene3D" id="1.10.10.60">
    <property type="entry name" value="Homeodomain-like"/>
    <property type="match status" value="2"/>
</dbReference>
<evidence type="ECO:0000256" key="2">
    <source>
        <dbReference type="ARBA" id="ARBA00023125"/>
    </source>
</evidence>
<keyword evidence="1" id="KW-0805">Transcription regulation</keyword>
<dbReference type="PROSITE" id="PS00041">
    <property type="entry name" value="HTH_ARAC_FAMILY_1"/>
    <property type="match status" value="1"/>
</dbReference>
<keyword evidence="6" id="KW-1185">Reference proteome</keyword>
<dbReference type="SUPFAM" id="SSF46689">
    <property type="entry name" value="Homeodomain-like"/>
    <property type="match status" value="2"/>
</dbReference>
<feature type="domain" description="HTH araC/xylS-type" evidence="4">
    <location>
        <begin position="182"/>
        <end position="280"/>
    </location>
</feature>
<dbReference type="AlphaFoldDB" id="A0A841SSU2"/>
<protein>
    <submittedName>
        <fullName evidence="5">Helix-turn-helix transcriptional regulator</fullName>
    </submittedName>
</protein>
<evidence type="ECO:0000256" key="1">
    <source>
        <dbReference type="ARBA" id="ARBA00023015"/>
    </source>
</evidence>
<evidence type="ECO:0000313" key="6">
    <source>
        <dbReference type="Proteomes" id="UP000535838"/>
    </source>
</evidence>
<dbReference type="SUPFAM" id="SSF51215">
    <property type="entry name" value="Regulatory protein AraC"/>
    <property type="match status" value="1"/>
</dbReference>
<accession>A0A841SSU2</accession>
<dbReference type="GO" id="GO:0003700">
    <property type="term" value="F:DNA-binding transcription factor activity"/>
    <property type="evidence" value="ECO:0007669"/>
    <property type="project" value="InterPro"/>
</dbReference>
<dbReference type="InterPro" id="IPR018060">
    <property type="entry name" value="HTH_AraC"/>
</dbReference>
<dbReference type="InterPro" id="IPR020449">
    <property type="entry name" value="Tscrpt_reg_AraC-type_HTH"/>
</dbReference>
<dbReference type="PANTHER" id="PTHR43280">
    <property type="entry name" value="ARAC-FAMILY TRANSCRIPTIONAL REGULATOR"/>
    <property type="match status" value="1"/>
</dbReference>
<dbReference type="InterPro" id="IPR009057">
    <property type="entry name" value="Homeodomain-like_sf"/>
</dbReference>
<dbReference type="PROSITE" id="PS01124">
    <property type="entry name" value="HTH_ARAC_FAMILY_2"/>
    <property type="match status" value="1"/>
</dbReference>
<dbReference type="RefSeq" id="WP_185118223.1">
    <property type="nucleotide sequence ID" value="NZ_JACJVQ010000003.1"/>
</dbReference>
<dbReference type="GO" id="GO:0043565">
    <property type="term" value="F:sequence-specific DNA binding"/>
    <property type="evidence" value="ECO:0007669"/>
    <property type="project" value="InterPro"/>
</dbReference>
<name>A0A841SSU2_9BACL</name>
<proteinExistence type="predicted"/>